<dbReference type="PRINTS" id="PR00455">
    <property type="entry name" value="HTHTETR"/>
</dbReference>
<dbReference type="EMBL" id="VOXD01000014">
    <property type="protein sequence ID" value="TXF89403.1"/>
    <property type="molecule type" value="Genomic_DNA"/>
</dbReference>
<evidence type="ECO:0000256" key="2">
    <source>
        <dbReference type="ARBA" id="ARBA00023125"/>
    </source>
</evidence>
<dbReference type="InterPro" id="IPR036271">
    <property type="entry name" value="Tet_transcr_reg_TetR-rel_C_sf"/>
</dbReference>
<dbReference type="Pfam" id="PF00440">
    <property type="entry name" value="TetR_N"/>
    <property type="match status" value="1"/>
</dbReference>
<sequence>MPTIKTTPEAILRSSWSLFHERGYKNTSLQQLADAAGLGKAGLLHHFGSKAGLMHAVIEYGIEWYRTRVLSIARGEGTIAERLTAILERQFQLVQLNDGGGCFFANMILETGDGAFAEGLVHFYKEWNTTVTTLLAEKFPAEEAKERAYRIFVDYEGSVMLFKLYKDTSHLTRFVSRTIAGLETPLNF</sequence>
<dbReference type="SUPFAM" id="SSF46689">
    <property type="entry name" value="Homeodomain-like"/>
    <property type="match status" value="1"/>
</dbReference>
<dbReference type="Pfam" id="PF21993">
    <property type="entry name" value="TetR_C_13_2"/>
    <property type="match status" value="1"/>
</dbReference>
<dbReference type="Proteomes" id="UP000321907">
    <property type="component" value="Unassembled WGS sequence"/>
</dbReference>
<name>A0A5C7FP28_9BACT</name>
<gene>
    <name evidence="6" type="ORF">FUA23_10580</name>
</gene>
<evidence type="ECO:0000256" key="3">
    <source>
        <dbReference type="ARBA" id="ARBA00023163"/>
    </source>
</evidence>
<keyword evidence="7" id="KW-1185">Reference proteome</keyword>
<protein>
    <submittedName>
        <fullName evidence="6">TetR/AcrR family transcriptional regulator</fullName>
    </submittedName>
</protein>
<comment type="caution">
    <text evidence="6">The sequence shown here is derived from an EMBL/GenBank/DDBJ whole genome shotgun (WGS) entry which is preliminary data.</text>
</comment>
<keyword evidence="2 4" id="KW-0238">DNA-binding</keyword>
<keyword evidence="1" id="KW-0805">Transcription regulation</keyword>
<proteinExistence type="predicted"/>
<reference evidence="6 7" key="1">
    <citation type="submission" date="2019-08" db="EMBL/GenBank/DDBJ databases">
        <title>Lewinella sp. strain SSH13 Genome sequencing and assembly.</title>
        <authorList>
            <person name="Kim I."/>
        </authorList>
    </citation>
    <scope>NUCLEOTIDE SEQUENCE [LARGE SCALE GENOMIC DNA]</scope>
    <source>
        <strain evidence="6 7">SSH13</strain>
    </source>
</reference>
<dbReference type="PROSITE" id="PS50977">
    <property type="entry name" value="HTH_TETR_2"/>
    <property type="match status" value="1"/>
</dbReference>
<dbReference type="InterPro" id="IPR001647">
    <property type="entry name" value="HTH_TetR"/>
</dbReference>
<accession>A0A5C7FP28</accession>
<feature type="DNA-binding region" description="H-T-H motif" evidence="4">
    <location>
        <begin position="28"/>
        <end position="47"/>
    </location>
</feature>
<keyword evidence="3" id="KW-0804">Transcription</keyword>
<dbReference type="SUPFAM" id="SSF48498">
    <property type="entry name" value="Tetracyclin repressor-like, C-terminal domain"/>
    <property type="match status" value="1"/>
</dbReference>
<evidence type="ECO:0000313" key="7">
    <source>
        <dbReference type="Proteomes" id="UP000321907"/>
    </source>
</evidence>
<feature type="domain" description="HTH tetR-type" evidence="5">
    <location>
        <begin position="5"/>
        <end position="65"/>
    </location>
</feature>
<evidence type="ECO:0000313" key="6">
    <source>
        <dbReference type="EMBL" id="TXF89403.1"/>
    </source>
</evidence>
<evidence type="ECO:0000259" key="5">
    <source>
        <dbReference type="PROSITE" id="PS50977"/>
    </source>
</evidence>
<dbReference type="OrthoDB" id="6430772at2"/>
<dbReference type="RefSeq" id="WP_147930713.1">
    <property type="nucleotide sequence ID" value="NZ_VOXD01000014.1"/>
</dbReference>
<dbReference type="InterPro" id="IPR009057">
    <property type="entry name" value="Homeodomain-like_sf"/>
</dbReference>
<dbReference type="InterPro" id="IPR054156">
    <property type="entry name" value="YxaF_TetR_C"/>
</dbReference>
<dbReference type="AlphaFoldDB" id="A0A5C7FP28"/>
<dbReference type="Gene3D" id="1.10.357.10">
    <property type="entry name" value="Tetracycline Repressor, domain 2"/>
    <property type="match status" value="1"/>
</dbReference>
<evidence type="ECO:0000256" key="4">
    <source>
        <dbReference type="PROSITE-ProRule" id="PRU00335"/>
    </source>
</evidence>
<organism evidence="6 7">
    <name type="scientific">Neolewinella aurantiaca</name>
    <dbReference type="NCBI Taxonomy" id="2602767"/>
    <lineage>
        <taxon>Bacteria</taxon>
        <taxon>Pseudomonadati</taxon>
        <taxon>Bacteroidota</taxon>
        <taxon>Saprospiria</taxon>
        <taxon>Saprospirales</taxon>
        <taxon>Lewinellaceae</taxon>
        <taxon>Neolewinella</taxon>
    </lineage>
</organism>
<evidence type="ECO:0000256" key="1">
    <source>
        <dbReference type="ARBA" id="ARBA00023015"/>
    </source>
</evidence>
<dbReference type="PANTHER" id="PTHR47506">
    <property type="entry name" value="TRANSCRIPTIONAL REGULATORY PROTEIN"/>
    <property type="match status" value="1"/>
</dbReference>
<dbReference type="GO" id="GO:0003677">
    <property type="term" value="F:DNA binding"/>
    <property type="evidence" value="ECO:0007669"/>
    <property type="project" value="UniProtKB-UniRule"/>
</dbReference>
<dbReference type="PANTHER" id="PTHR47506:SF7">
    <property type="entry name" value="TRANSCRIPTIONAL REGULATORY PROTEIN"/>
    <property type="match status" value="1"/>
</dbReference>